<name>A0A3S4MJN5_9RHOB</name>
<dbReference type="AlphaFoldDB" id="A0A3S4MJN5"/>
<dbReference type="Proteomes" id="UP000288071">
    <property type="component" value="Unassembled WGS sequence"/>
</dbReference>
<gene>
    <name evidence="1" type="ORF">EOW66_05290</name>
</gene>
<accession>A0A3S4MJN5</accession>
<dbReference type="RefSeq" id="WP_128155394.1">
    <property type="nucleotide sequence ID" value="NZ_JBHSOM010000016.1"/>
</dbReference>
<organism evidence="1 2">
    <name type="scientific">Paenirhodobacter huangdaonensis</name>
    <dbReference type="NCBI Taxonomy" id="2501515"/>
    <lineage>
        <taxon>Bacteria</taxon>
        <taxon>Pseudomonadati</taxon>
        <taxon>Pseudomonadota</taxon>
        <taxon>Alphaproteobacteria</taxon>
        <taxon>Rhodobacterales</taxon>
        <taxon>Rhodobacter group</taxon>
        <taxon>Paenirhodobacter</taxon>
    </lineage>
</organism>
<keyword evidence="2" id="KW-1185">Reference proteome</keyword>
<dbReference type="EMBL" id="SAVA01000002">
    <property type="protein sequence ID" value="RWR54027.1"/>
    <property type="molecule type" value="Genomic_DNA"/>
</dbReference>
<evidence type="ECO:0000313" key="1">
    <source>
        <dbReference type="EMBL" id="RWR54027.1"/>
    </source>
</evidence>
<protein>
    <submittedName>
        <fullName evidence="1">Uncharacterized protein</fullName>
    </submittedName>
</protein>
<proteinExistence type="predicted"/>
<reference evidence="2" key="1">
    <citation type="submission" date="2019-01" db="EMBL/GenBank/DDBJ databases">
        <title>Sinorhodobacter populi sp. nov. isolated from the symptomatic bark tissue of Populus euramericana canker.</title>
        <authorList>
            <person name="Li Y."/>
        </authorList>
    </citation>
    <scope>NUCLEOTIDE SEQUENCE [LARGE SCALE GENOMIC DNA]</scope>
    <source>
        <strain evidence="2">CGMCC 1.12963</strain>
    </source>
</reference>
<comment type="caution">
    <text evidence="1">The sequence shown here is derived from an EMBL/GenBank/DDBJ whole genome shotgun (WGS) entry which is preliminary data.</text>
</comment>
<evidence type="ECO:0000313" key="2">
    <source>
        <dbReference type="Proteomes" id="UP000288071"/>
    </source>
</evidence>
<reference evidence="1 2" key="2">
    <citation type="submission" date="2019-01" db="EMBL/GenBank/DDBJ databases">
        <title>Sinorhodobacter populi sp. nov. isolated from the symptomatic bark tissue of Populus euramericana canker.</title>
        <authorList>
            <person name="Xu G."/>
        </authorList>
    </citation>
    <scope>NUCLEOTIDE SEQUENCE [LARGE SCALE GENOMIC DNA]</scope>
    <source>
        <strain evidence="1 2">CGMCC 1.12963</strain>
    </source>
</reference>
<sequence length="190" mass="21987">MRGKIEHHTFDTKADVVIREIRNRCEDDLVRKNVCCIEDADEYLCRDYVRQVSSVVQGAQSFLPGDAVTGAEIFLSRMVGDYGMGKYWRFSERCGKQLSLYADYYFRCYYEVLSMMYVETMQAADDKQIIELAHNGTILLAAASLPGVVNELRREFRRRGLNYDRFLVANKDLDMRLGVQRRRQGLIGKA</sequence>